<accession>W0RPY0</accession>
<dbReference type="HOGENOM" id="CLU_2023667_0_0_0"/>
<geneLocation type="plasmid" evidence="1 2">
    <name>1</name>
</geneLocation>
<keyword evidence="1" id="KW-0614">Plasmid</keyword>
<dbReference type="RefSeq" id="WP_158508934.1">
    <property type="nucleotide sequence ID" value="NZ_CP007129.1"/>
</dbReference>
<dbReference type="InParanoid" id="W0RPY0"/>
<dbReference type="OrthoDB" id="7877306at2"/>
<reference evidence="1 2" key="1">
    <citation type="journal article" date="2014" name="Genome Announc.">
        <title>Genome Sequence and Methylome of Soil Bacterium Gemmatirosa kalamazoonensis KBS708T, a Member of the Rarely Cultivated Gemmatimonadetes Phylum.</title>
        <authorList>
            <person name="Debruyn J.M."/>
            <person name="Radosevich M."/>
            <person name="Wommack K.E."/>
            <person name="Polson S.W."/>
            <person name="Hauser L.J."/>
            <person name="Fawaz M.N."/>
            <person name="Korlach J."/>
            <person name="Tsai Y.C."/>
        </authorList>
    </citation>
    <scope>NUCLEOTIDE SEQUENCE [LARGE SCALE GENOMIC DNA]</scope>
    <source>
        <strain evidence="1 2">KBS708</strain>
        <plasmid evidence="2">Plasmid 1</plasmid>
    </source>
</reference>
<keyword evidence="2" id="KW-1185">Reference proteome</keyword>
<evidence type="ECO:0000313" key="2">
    <source>
        <dbReference type="Proteomes" id="UP000019151"/>
    </source>
</evidence>
<dbReference type="EMBL" id="CP007129">
    <property type="protein sequence ID" value="AHG93059.1"/>
    <property type="molecule type" value="Genomic_DNA"/>
</dbReference>
<name>W0RPY0_9BACT</name>
<dbReference type="KEGG" id="gba:J421_5524"/>
<evidence type="ECO:0000313" key="1">
    <source>
        <dbReference type="EMBL" id="AHG93059.1"/>
    </source>
</evidence>
<gene>
    <name evidence="1" type="ORF">J421_5524</name>
</gene>
<protein>
    <submittedName>
        <fullName evidence="1">Uncharacterized protein</fullName>
    </submittedName>
</protein>
<proteinExistence type="predicted"/>
<dbReference type="Proteomes" id="UP000019151">
    <property type="component" value="Plasmid 1"/>
</dbReference>
<dbReference type="AlphaFoldDB" id="W0RPY0"/>
<sequence>MLLSGRRRPSIRWVSRLAMPADYVIDADRRTVFSRGWGRVTNDELLGNQDVLRADPAFDPGFRQLYDFTRVTEIAVTRDIFPTLRARDPFAPGTRQAIVVGSQAAFGLGRMYELLNDLAEEEFRVFLDLDEAREWLGVPG</sequence>
<organism evidence="1 2">
    <name type="scientific">Gemmatirosa kalamazoonensis</name>
    <dbReference type="NCBI Taxonomy" id="861299"/>
    <lineage>
        <taxon>Bacteria</taxon>
        <taxon>Pseudomonadati</taxon>
        <taxon>Gemmatimonadota</taxon>
        <taxon>Gemmatimonadia</taxon>
        <taxon>Gemmatimonadales</taxon>
        <taxon>Gemmatimonadaceae</taxon>
        <taxon>Gemmatirosa</taxon>
    </lineage>
</organism>